<evidence type="ECO:0000256" key="3">
    <source>
        <dbReference type="ARBA" id="ARBA00023163"/>
    </source>
</evidence>
<feature type="domain" description="HTH cro/C1-type" evidence="4">
    <location>
        <begin position="8"/>
        <end position="61"/>
    </location>
</feature>
<dbReference type="InterPro" id="IPR010982">
    <property type="entry name" value="Lambda_DNA-bd_dom_sf"/>
</dbReference>
<keyword evidence="1" id="KW-0805">Transcription regulation</keyword>
<dbReference type="PROSITE" id="PS50943">
    <property type="entry name" value="HTH_CROC1"/>
    <property type="match status" value="1"/>
</dbReference>
<dbReference type="PANTHER" id="PTHR40661">
    <property type="match status" value="1"/>
</dbReference>
<dbReference type="Gene3D" id="1.10.260.40">
    <property type="entry name" value="lambda repressor-like DNA-binding domains"/>
    <property type="match status" value="1"/>
</dbReference>
<dbReference type="Proteomes" id="UP000183129">
    <property type="component" value="Unassembled WGS sequence"/>
</dbReference>
<evidence type="ECO:0000313" key="6">
    <source>
        <dbReference type="Proteomes" id="UP000183129"/>
    </source>
</evidence>
<evidence type="ECO:0000256" key="1">
    <source>
        <dbReference type="ARBA" id="ARBA00023015"/>
    </source>
</evidence>
<accession>A0A1I2BJ35</accession>
<dbReference type="PANTHER" id="PTHR40661:SF1">
    <property type="entry name" value="HTH CRO_C1-TYPE DOMAIN-CONTAINING PROTEIN"/>
    <property type="match status" value="1"/>
</dbReference>
<dbReference type="SUPFAM" id="SSF51306">
    <property type="entry name" value="LexA/Signal peptidase"/>
    <property type="match status" value="1"/>
</dbReference>
<evidence type="ECO:0000313" key="5">
    <source>
        <dbReference type="EMBL" id="SFE56204.1"/>
    </source>
</evidence>
<name>A0A1I2BJ35_9SPHI</name>
<dbReference type="GO" id="GO:0003677">
    <property type="term" value="F:DNA binding"/>
    <property type="evidence" value="ECO:0007669"/>
    <property type="project" value="UniProtKB-KW"/>
</dbReference>
<dbReference type="CDD" id="cd06529">
    <property type="entry name" value="S24_LexA-like"/>
    <property type="match status" value="1"/>
</dbReference>
<gene>
    <name evidence="5" type="ORF">SAMN03003324_00901</name>
</gene>
<dbReference type="Gene3D" id="2.10.109.10">
    <property type="entry name" value="Umud Fragment, subunit A"/>
    <property type="match status" value="1"/>
</dbReference>
<reference evidence="5 6" key="1">
    <citation type="submission" date="2016-10" db="EMBL/GenBank/DDBJ databases">
        <authorList>
            <person name="de Groot N.N."/>
        </authorList>
    </citation>
    <scope>NUCLEOTIDE SEQUENCE [LARGE SCALE GENOMIC DNA]</scope>
    <source>
        <strain evidence="5 6">ATCC 51969</strain>
    </source>
</reference>
<dbReference type="CDD" id="cd00093">
    <property type="entry name" value="HTH_XRE"/>
    <property type="match status" value="1"/>
</dbReference>
<dbReference type="InterPro" id="IPR039418">
    <property type="entry name" value="LexA-like"/>
</dbReference>
<evidence type="ECO:0000259" key="4">
    <source>
        <dbReference type="PROSITE" id="PS50943"/>
    </source>
</evidence>
<dbReference type="InterPro" id="IPR015927">
    <property type="entry name" value="Peptidase_S24_S26A/B/C"/>
</dbReference>
<dbReference type="SUPFAM" id="SSF47413">
    <property type="entry name" value="lambda repressor-like DNA-binding domains"/>
    <property type="match status" value="1"/>
</dbReference>
<organism evidence="5 6">
    <name type="scientific">Pedobacter antarcticus</name>
    <dbReference type="NCBI Taxonomy" id="34086"/>
    <lineage>
        <taxon>Bacteria</taxon>
        <taxon>Pseudomonadati</taxon>
        <taxon>Bacteroidota</taxon>
        <taxon>Sphingobacteriia</taxon>
        <taxon>Sphingobacteriales</taxon>
        <taxon>Sphingobacteriaceae</taxon>
        <taxon>Pedobacter</taxon>
    </lineage>
</organism>
<dbReference type="EMBL" id="FONS01000001">
    <property type="protein sequence ID" value="SFE56204.1"/>
    <property type="molecule type" value="Genomic_DNA"/>
</dbReference>
<dbReference type="AlphaFoldDB" id="A0A1I2BJ35"/>
<proteinExistence type="predicted"/>
<protein>
    <recommendedName>
        <fullName evidence="4">HTH cro/C1-type domain-containing protein</fullName>
    </recommendedName>
</protein>
<dbReference type="InterPro" id="IPR001387">
    <property type="entry name" value="Cro/C1-type_HTH"/>
</dbReference>
<sequence length="210" mass="23703">MNINGKKLKMAIKSLDMTQEEAAIKLNTSRQSLSQWFKYEVLSNDILQNVKTNLNIDLNVGDSFRDTLNPSINSDRKGVPYYDIDFVGGFDLVFNGGQVNPAFYIDFLPFNDADYWVNVSGNSMGPLIAHGDLVALKKVDSWQEFLLEGEIYAVITNNGFRTIKMIGAGKDDEHYMLIPYNKGADYANQSIPKKVITHVFRVKGAIKKFF</sequence>
<keyword evidence="2" id="KW-0238">DNA-binding</keyword>
<keyword evidence="3" id="KW-0804">Transcription</keyword>
<evidence type="ECO:0000256" key="2">
    <source>
        <dbReference type="ARBA" id="ARBA00023125"/>
    </source>
</evidence>
<dbReference type="Pfam" id="PF00717">
    <property type="entry name" value="Peptidase_S24"/>
    <property type="match status" value="1"/>
</dbReference>
<dbReference type="InterPro" id="IPR036286">
    <property type="entry name" value="LexA/Signal_pep-like_sf"/>
</dbReference>